<keyword evidence="1" id="KW-0732">Signal</keyword>
<feature type="chain" id="PRO_5003626305" evidence="1">
    <location>
        <begin position="21"/>
        <end position="246"/>
    </location>
</feature>
<evidence type="ECO:0000313" key="3">
    <source>
        <dbReference type="Proteomes" id="UP000005010"/>
    </source>
</evidence>
<proteinExistence type="predicted"/>
<reference evidence="3" key="1">
    <citation type="submission" date="2012-04" db="EMBL/GenBank/DDBJ databases">
        <title>Complete genome sequence of Helicobacter cetorum strain MIT 00-7128.</title>
        <authorList>
            <person name="Kersulyte D."/>
            <person name="Berg D.E."/>
        </authorList>
    </citation>
    <scope>NUCLEOTIDE SEQUENCE [LARGE SCALE GENOMIC DNA]</scope>
    <source>
        <strain evidence="3">MIT 00-7128</strain>
    </source>
</reference>
<dbReference type="AlphaFoldDB" id="I0EM90"/>
<dbReference type="Proteomes" id="UP000005010">
    <property type="component" value="Chromosome"/>
</dbReference>
<sequence>MNKTLIKISSSLAFLFSALSAEKSGFFLQGSYEVGQAYYNNKLIINGQTDFNRHQKQTTQGFGVGVGYNQLFGQSGWAGLRYYGFYDWAEVNFGTQHFPEGLLSKNGLNSNMNINTYGAGIDLLLNFVNLDKFSMGLFAGMAVGGTTWSPKAKNRDIVWNSALNEQQAKELMKGDYEDSVALKNTVFQWLFHFGVRSVISRYTGLELGFKIPMATTPYLNMTSGDDSYKETFKRMYSFNVSYYIIF</sequence>
<dbReference type="InterPro" id="IPR002718">
    <property type="entry name" value="OMP_Helicobacter"/>
</dbReference>
<dbReference type="KEGG" id="hce:HCW_03930"/>
<evidence type="ECO:0000313" key="2">
    <source>
        <dbReference type="EMBL" id="AFI04059.1"/>
    </source>
</evidence>
<gene>
    <name evidence="2" type="ordered locus">HCW_03930</name>
</gene>
<dbReference type="Pfam" id="PF01856">
    <property type="entry name" value="HP_OMP"/>
    <property type="match status" value="1"/>
</dbReference>
<dbReference type="PRINTS" id="PR01776">
    <property type="entry name" value="HPOMPFAMILY"/>
</dbReference>
<accession>I0EM90</accession>
<protein>
    <submittedName>
        <fullName evidence="2">Outer membrane protein 8</fullName>
    </submittedName>
</protein>
<organism evidence="2 3">
    <name type="scientific">Helicobacter cetorum (strain ATCC BAA-429 / MIT 00-7128)</name>
    <dbReference type="NCBI Taxonomy" id="182217"/>
    <lineage>
        <taxon>Bacteria</taxon>
        <taxon>Pseudomonadati</taxon>
        <taxon>Campylobacterota</taxon>
        <taxon>Epsilonproteobacteria</taxon>
        <taxon>Campylobacterales</taxon>
        <taxon>Helicobacteraceae</taxon>
        <taxon>Helicobacter</taxon>
    </lineage>
</organism>
<keyword evidence="3" id="KW-1185">Reference proteome</keyword>
<dbReference type="PATRIC" id="fig|182217.3.peg.840"/>
<feature type="signal peptide" evidence="1">
    <location>
        <begin position="1"/>
        <end position="20"/>
    </location>
</feature>
<dbReference type="RefSeq" id="WP_014660929.1">
    <property type="nucleotide sequence ID" value="NC_017737.1"/>
</dbReference>
<dbReference type="EMBL" id="CP003479">
    <property type="protein sequence ID" value="AFI04059.1"/>
    <property type="molecule type" value="Genomic_DNA"/>
</dbReference>
<name>I0EM90_HELC0</name>
<dbReference type="HOGENOM" id="CLU_026212_5_1_7"/>
<evidence type="ECO:0000256" key="1">
    <source>
        <dbReference type="SAM" id="SignalP"/>
    </source>
</evidence>